<organism evidence="12 13">
    <name type="scientific">Vibrio aerogenes CECT 7868</name>
    <dbReference type="NCBI Taxonomy" id="1216006"/>
    <lineage>
        <taxon>Bacteria</taxon>
        <taxon>Pseudomonadati</taxon>
        <taxon>Pseudomonadota</taxon>
        <taxon>Gammaproteobacteria</taxon>
        <taxon>Vibrionales</taxon>
        <taxon>Vibrionaceae</taxon>
        <taxon>Vibrio</taxon>
    </lineage>
</organism>
<evidence type="ECO:0000256" key="1">
    <source>
        <dbReference type="ARBA" id="ARBA00012417"/>
    </source>
</evidence>
<proteinExistence type="inferred from homology"/>
<evidence type="ECO:0000256" key="6">
    <source>
        <dbReference type="ARBA" id="ARBA00022932"/>
    </source>
</evidence>
<dbReference type="PANTHER" id="PTHR34388:SF1">
    <property type="entry name" value="DNA POLYMERASE III SUBUNIT DELTA"/>
    <property type="match status" value="1"/>
</dbReference>
<sequence>MMRIYAENLASQLRQQLLPVYLIFGNEPLLIQESKTAVKEAAKSQGVDTFCRYQVDSSLNWDNVFEHFQTLSLFSSRQLVELTLPDSFTAAVTSKLLILSSMLNQDTTLVIHGPKLTKAQENTKWFKALLSSGCHVNCLSPDLNRLPQFVLQRCKALGLSPDKETIQMLAQWHEGNLLALVQSLEKLALLYPDGQLTIVRVEESLSRHNHFSVFHWVDALLDGKPKRCQRILRQLKAEGTEPVILLRSIQKELRLLLELQAKKEHEDIYSLMNQYRIWKNKRPFYIHALERLNLSALHALIHQLSHIELMAKLQYNEDLWPLLQHFSIDFTQVRHTNTVSPVKHDII</sequence>
<dbReference type="Pfam" id="PF14840">
    <property type="entry name" value="DNA_pol3_delt_C"/>
    <property type="match status" value="1"/>
</dbReference>
<dbReference type="Gene3D" id="1.20.272.10">
    <property type="match status" value="1"/>
</dbReference>
<keyword evidence="5" id="KW-0235">DNA replication</keyword>
<evidence type="ECO:0000259" key="11">
    <source>
        <dbReference type="Pfam" id="PF14840"/>
    </source>
</evidence>
<dbReference type="STRING" id="1216006.VA7868_02163"/>
<accession>A0A1M5Z227</accession>
<feature type="domain" description="DNA polymerase III delta N-terminal" evidence="10">
    <location>
        <begin position="21"/>
        <end position="138"/>
    </location>
</feature>
<dbReference type="Proteomes" id="UP000184608">
    <property type="component" value="Unassembled WGS sequence"/>
</dbReference>
<dbReference type="AlphaFoldDB" id="A0A1M5Z227"/>
<dbReference type="SUPFAM" id="SSF52540">
    <property type="entry name" value="P-loop containing nucleoside triphosphate hydrolases"/>
    <property type="match status" value="1"/>
</dbReference>
<evidence type="ECO:0000313" key="12">
    <source>
        <dbReference type="EMBL" id="SHI17933.1"/>
    </source>
</evidence>
<dbReference type="GO" id="GO:0003887">
    <property type="term" value="F:DNA-directed DNA polymerase activity"/>
    <property type="evidence" value="ECO:0007669"/>
    <property type="project" value="UniProtKB-UniRule"/>
</dbReference>
<dbReference type="InterPro" id="IPR032780">
    <property type="entry name" value="DNA_pol3_delt_C"/>
</dbReference>
<dbReference type="InterPro" id="IPR010372">
    <property type="entry name" value="DNA_pol3_delta_N"/>
</dbReference>
<keyword evidence="6" id="KW-0239">DNA-directed DNA polymerase</keyword>
<gene>
    <name evidence="12" type="primary">holA</name>
    <name evidence="12" type="ORF">VA7868_02163</name>
</gene>
<dbReference type="GO" id="GO:0009360">
    <property type="term" value="C:DNA polymerase III complex"/>
    <property type="evidence" value="ECO:0007669"/>
    <property type="project" value="UniProtKB-UniRule"/>
</dbReference>
<dbReference type="Gene3D" id="3.40.50.300">
    <property type="entry name" value="P-loop containing nucleotide triphosphate hydrolases"/>
    <property type="match status" value="1"/>
</dbReference>
<dbReference type="CDD" id="cd18138">
    <property type="entry name" value="HLD_clamp_pol_III_delta"/>
    <property type="match status" value="1"/>
</dbReference>
<name>A0A1M5Z227_9VIBR</name>
<evidence type="ECO:0000256" key="5">
    <source>
        <dbReference type="ARBA" id="ARBA00022705"/>
    </source>
</evidence>
<evidence type="ECO:0000259" key="10">
    <source>
        <dbReference type="Pfam" id="PF06144"/>
    </source>
</evidence>
<dbReference type="EC" id="2.7.7.7" evidence="1 9"/>
<evidence type="ECO:0000256" key="2">
    <source>
        <dbReference type="ARBA" id="ARBA00017703"/>
    </source>
</evidence>
<dbReference type="GO" id="GO:0003677">
    <property type="term" value="F:DNA binding"/>
    <property type="evidence" value="ECO:0007669"/>
    <property type="project" value="InterPro"/>
</dbReference>
<protein>
    <recommendedName>
        <fullName evidence="2 9">DNA polymerase III subunit delta</fullName>
        <ecNumber evidence="1 9">2.7.7.7</ecNumber>
    </recommendedName>
</protein>
<dbReference type="GO" id="GO:0006261">
    <property type="term" value="P:DNA-templated DNA replication"/>
    <property type="evidence" value="ECO:0007669"/>
    <property type="project" value="TreeGrafter"/>
</dbReference>
<keyword evidence="13" id="KW-1185">Reference proteome</keyword>
<evidence type="ECO:0000256" key="4">
    <source>
        <dbReference type="ARBA" id="ARBA00022695"/>
    </source>
</evidence>
<feature type="domain" description="DNA polymerase III subunit delta C-terminal" evidence="11">
    <location>
        <begin position="214"/>
        <end position="328"/>
    </location>
</feature>
<dbReference type="InterPro" id="IPR027417">
    <property type="entry name" value="P-loop_NTPase"/>
</dbReference>
<reference evidence="12 13" key="1">
    <citation type="submission" date="2016-11" db="EMBL/GenBank/DDBJ databases">
        <authorList>
            <person name="Jaros S."/>
            <person name="Januszkiewicz K."/>
            <person name="Wedrychowicz H."/>
        </authorList>
    </citation>
    <scope>NUCLEOTIDE SEQUENCE [LARGE SCALE GENOMIC DNA]</scope>
    <source>
        <strain evidence="12 13">CECT 7868</strain>
    </source>
</reference>
<evidence type="ECO:0000256" key="9">
    <source>
        <dbReference type="NCBIfam" id="TIGR01128"/>
    </source>
</evidence>
<keyword evidence="4 12" id="KW-0548">Nucleotidyltransferase</keyword>
<dbReference type="Gene3D" id="1.10.8.60">
    <property type="match status" value="1"/>
</dbReference>
<dbReference type="SUPFAM" id="SSF48019">
    <property type="entry name" value="post-AAA+ oligomerization domain-like"/>
    <property type="match status" value="1"/>
</dbReference>
<comment type="catalytic activity">
    <reaction evidence="8">
        <text>DNA(n) + a 2'-deoxyribonucleoside 5'-triphosphate = DNA(n+1) + diphosphate</text>
        <dbReference type="Rhea" id="RHEA:22508"/>
        <dbReference type="Rhea" id="RHEA-COMP:17339"/>
        <dbReference type="Rhea" id="RHEA-COMP:17340"/>
        <dbReference type="ChEBI" id="CHEBI:33019"/>
        <dbReference type="ChEBI" id="CHEBI:61560"/>
        <dbReference type="ChEBI" id="CHEBI:173112"/>
        <dbReference type="EC" id="2.7.7.7"/>
    </reaction>
</comment>
<dbReference type="NCBIfam" id="TIGR01128">
    <property type="entry name" value="holA"/>
    <property type="match status" value="1"/>
</dbReference>
<dbReference type="InterPro" id="IPR008921">
    <property type="entry name" value="DNA_pol3_clamp-load_cplx_C"/>
</dbReference>
<evidence type="ECO:0000313" key="13">
    <source>
        <dbReference type="Proteomes" id="UP000184608"/>
    </source>
</evidence>
<comment type="similarity">
    <text evidence="7">Belongs to the DNA polymerase HolA subunit family.</text>
</comment>
<evidence type="ECO:0000256" key="8">
    <source>
        <dbReference type="ARBA" id="ARBA00049244"/>
    </source>
</evidence>
<evidence type="ECO:0000256" key="7">
    <source>
        <dbReference type="ARBA" id="ARBA00034754"/>
    </source>
</evidence>
<evidence type="ECO:0000256" key="3">
    <source>
        <dbReference type="ARBA" id="ARBA00022679"/>
    </source>
</evidence>
<dbReference type="PANTHER" id="PTHR34388">
    <property type="entry name" value="DNA POLYMERASE III SUBUNIT DELTA"/>
    <property type="match status" value="1"/>
</dbReference>
<dbReference type="InterPro" id="IPR005790">
    <property type="entry name" value="DNA_polIII_delta"/>
</dbReference>
<dbReference type="Pfam" id="PF06144">
    <property type="entry name" value="DNA_pol3_delta"/>
    <property type="match status" value="1"/>
</dbReference>
<dbReference type="EMBL" id="FQXZ01000021">
    <property type="protein sequence ID" value="SHI17933.1"/>
    <property type="molecule type" value="Genomic_DNA"/>
</dbReference>
<keyword evidence="3 12" id="KW-0808">Transferase</keyword>